<keyword evidence="1" id="KW-0560">Oxidoreductase</keyword>
<dbReference type="InterPro" id="IPR016167">
    <property type="entry name" value="FAD-bd_PCMH_sub1"/>
</dbReference>
<dbReference type="PIRSF" id="PIRSF000136">
    <property type="entry name" value="LGO_GLO"/>
    <property type="match status" value="1"/>
</dbReference>
<feature type="domain" description="FAD-binding PCMH-type" evidence="2">
    <location>
        <begin position="27"/>
        <end position="191"/>
    </location>
</feature>
<dbReference type="GO" id="GO:0071949">
    <property type="term" value="F:FAD binding"/>
    <property type="evidence" value="ECO:0007669"/>
    <property type="project" value="InterPro"/>
</dbReference>
<evidence type="ECO:0000259" key="2">
    <source>
        <dbReference type="PROSITE" id="PS51387"/>
    </source>
</evidence>
<dbReference type="SUPFAM" id="SSF56176">
    <property type="entry name" value="FAD-binding/transporter-associated domain-like"/>
    <property type="match status" value="1"/>
</dbReference>
<dbReference type="GO" id="GO:0003885">
    <property type="term" value="F:D-arabinono-1,4-lactone oxidase activity"/>
    <property type="evidence" value="ECO:0007669"/>
    <property type="project" value="InterPro"/>
</dbReference>
<dbReference type="Gene3D" id="3.30.43.10">
    <property type="entry name" value="Uridine Diphospho-n-acetylenolpyruvylglucosamine Reductase, domain 2"/>
    <property type="match status" value="1"/>
</dbReference>
<sequence length="429" mass="46465">MVSDILAFGLERGRCTVTTNTNWAGNITYGASTFARPRSLDELRHVVTGGRRVRPLGSRHSFNTIADTDGVLISTVGLPGDIQIDTAARQVSVGGGVTYGVLAPVLQAQGWALANLASLPHISVAGAVSTGTHGSGDGNQSLAAAVAGIDLMGPDGVIRTLSRGDADFVGSVVGLGALGIITRLVLDIEPTFDLWQAVYTGMPWSTVLDDYDAITRDHYSVSIFTTWQHDEVDQVWLKDRDGAPPAELLGATRSGIPLHMLRDADTAAITDQTGDRGPWAQRLPHFRLEFTPSRGEELQSEYLVPRAVARDALQALRVLGSSMREVLQVAEIRSIAADDLWLSPAYGADVVAVHFTWLREPAAVESVLHPIEDALLPMGARPHWGKVFVAHAEQLARSYPRWRDFAELRERVDPQHVFGNAWLDRILPG</sequence>
<dbReference type="InterPro" id="IPR016169">
    <property type="entry name" value="FAD-bd_PCMH_sub2"/>
</dbReference>
<dbReference type="RefSeq" id="WP_146316876.1">
    <property type="nucleotide sequence ID" value="NZ_VCQV01000014.1"/>
</dbReference>
<name>A0A563E2A4_9MICO</name>
<comment type="caution">
    <text evidence="3">The sequence shown here is derived from an EMBL/GenBank/DDBJ whole genome shotgun (WGS) entry which is preliminary data.</text>
</comment>
<reference evidence="3 4" key="1">
    <citation type="submission" date="2019-05" db="EMBL/GenBank/DDBJ databases">
        <authorList>
            <person name="Lee S.D."/>
        </authorList>
    </citation>
    <scope>NUCLEOTIDE SEQUENCE [LARGE SCALE GENOMIC DNA]</scope>
    <source>
        <strain evidence="3 4">C5-26</strain>
    </source>
</reference>
<dbReference type="Proteomes" id="UP000320244">
    <property type="component" value="Unassembled WGS sequence"/>
</dbReference>
<dbReference type="PANTHER" id="PTHR43762:SF1">
    <property type="entry name" value="D-ARABINONO-1,4-LACTONE OXIDASE"/>
    <property type="match status" value="1"/>
</dbReference>
<dbReference type="Pfam" id="PF01565">
    <property type="entry name" value="FAD_binding_4"/>
    <property type="match status" value="1"/>
</dbReference>
<proteinExistence type="predicted"/>
<dbReference type="PANTHER" id="PTHR43762">
    <property type="entry name" value="L-GULONOLACTONE OXIDASE"/>
    <property type="match status" value="1"/>
</dbReference>
<dbReference type="PROSITE" id="PS51387">
    <property type="entry name" value="FAD_PCMH"/>
    <property type="match status" value="1"/>
</dbReference>
<dbReference type="AlphaFoldDB" id="A0A563E2A4"/>
<dbReference type="Gene3D" id="1.10.45.10">
    <property type="entry name" value="Vanillyl-alcohol Oxidase, Chain A, domain 4"/>
    <property type="match status" value="1"/>
</dbReference>
<dbReference type="GO" id="GO:0016020">
    <property type="term" value="C:membrane"/>
    <property type="evidence" value="ECO:0007669"/>
    <property type="project" value="InterPro"/>
</dbReference>
<dbReference type="Gene3D" id="3.30.465.10">
    <property type="match status" value="1"/>
</dbReference>
<dbReference type="Gene3D" id="3.30.70.2520">
    <property type="match status" value="1"/>
</dbReference>
<dbReference type="InterPro" id="IPR036318">
    <property type="entry name" value="FAD-bd_PCMH-like_sf"/>
</dbReference>
<dbReference type="Pfam" id="PF04030">
    <property type="entry name" value="ALO"/>
    <property type="match status" value="1"/>
</dbReference>
<dbReference type="Gene3D" id="3.30.70.2530">
    <property type="match status" value="1"/>
</dbReference>
<keyword evidence="4" id="KW-1185">Reference proteome</keyword>
<reference evidence="3 4" key="2">
    <citation type="submission" date="2019-08" db="EMBL/GenBank/DDBJ databases">
        <title>Jejuicoccus antrihumi gen. nov., sp. nov., a new member of the family Dermacoccaceae isolated from a cave.</title>
        <authorList>
            <person name="Schumann P."/>
            <person name="Kim I.S."/>
        </authorList>
    </citation>
    <scope>NUCLEOTIDE SEQUENCE [LARGE SCALE GENOMIC DNA]</scope>
    <source>
        <strain evidence="3 4">C5-26</strain>
    </source>
</reference>
<gene>
    <name evidence="3" type="ORF">FGL98_11310</name>
</gene>
<evidence type="ECO:0000313" key="3">
    <source>
        <dbReference type="EMBL" id="TWP36034.1"/>
    </source>
</evidence>
<organism evidence="3 4">
    <name type="scientific">Leekyejoonella antrihumi</name>
    <dbReference type="NCBI Taxonomy" id="1660198"/>
    <lineage>
        <taxon>Bacteria</taxon>
        <taxon>Bacillati</taxon>
        <taxon>Actinomycetota</taxon>
        <taxon>Actinomycetes</taxon>
        <taxon>Micrococcales</taxon>
        <taxon>Dermacoccaceae</taxon>
        <taxon>Leekyejoonella</taxon>
    </lineage>
</organism>
<dbReference type="InterPro" id="IPR007173">
    <property type="entry name" value="ALO_C"/>
</dbReference>
<evidence type="ECO:0000313" key="4">
    <source>
        <dbReference type="Proteomes" id="UP000320244"/>
    </source>
</evidence>
<dbReference type="EMBL" id="VCQV01000014">
    <property type="protein sequence ID" value="TWP36034.1"/>
    <property type="molecule type" value="Genomic_DNA"/>
</dbReference>
<accession>A0A563E2A4</accession>
<dbReference type="InterPro" id="IPR006094">
    <property type="entry name" value="Oxid_FAD_bind_N"/>
</dbReference>
<dbReference type="InterPro" id="IPR016171">
    <property type="entry name" value="Vanillyl_alc_oxidase_C-sub2"/>
</dbReference>
<evidence type="ECO:0000256" key="1">
    <source>
        <dbReference type="ARBA" id="ARBA00023002"/>
    </source>
</evidence>
<dbReference type="OrthoDB" id="9800184at2"/>
<dbReference type="InterPro" id="IPR016166">
    <property type="entry name" value="FAD-bd_PCMH"/>
</dbReference>
<protein>
    <submittedName>
        <fullName evidence="3">FAD-binding protein</fullName>
    </submittedName>
</protein>
<dbReference type="InterPro" id="IPR010031">
    <property type="entry name" value="FAD_lactone_oxidase-like"/>
</dbReference>
<dbReference type="GO" id="GO:0080049">
    <property type="term" value="F:L-gulono-1,4-lactone dehydrogenase activity"/>
    <property type="evidence" value="ECO:0007669"/>
    <property type="project" value="TreeGrafter"/>
</dbReference>